<name>A0A183Q400_9TREM</name>
<gene>
    <name evidence="1" type="ORF">SMTD_LOCUS21335</name>
</gene>
<dbReference type="AlphaFoldDB" id="A0A183Q400"/>
<proteinExistence type="predicted"/>
<evidence type="ECO:0000313" key="2">
    <source>
        <dbReference type="Proteomes" id="UP000269396"/>
    </source>
</evidence>
<dbReference type="STRING" id="31246.A0A183Q400"/>
<dbReference type="Proteomes" id="UP000269396">
    <property type="component" value="Unassembled WGS sequence"/>
</dbReference>
<evidence type="ECO:0000313" key="1">
    <source>
        <dbReference type="EMBL" id="VDP84650.1"/>
    </source>
</evidence>
<dbReference type="EMBL" id="UZAL01047011">
    <property type="protein sequence ID" value="VDP84650.1"/>
    <property type="molecule type" value="Genomic_DNA"/>
</dbReference>
<protein>
    <submittedName>
        <fullName evidence="1">Uncharacterized protein</fullName>
    </submittedName>
</protein>
<keyword evidence="2" id="KW-1185">Reference proteome</keyword>
<reference evidence="1 2" key="1">
    <citation type="submission" date="2018-11" db="EMBL/GenBank/DDBJ databases">
        <authorList>
            <consortium name="Pathogen Informatics"/>
        </authorList>
    </citation>
    <scope>NUCLEOTIDE SEQUENCE [LARGE SCALE GENOMIC DNA]</scope>
    <source>
        <strain>Denwood</strain>
        <strain evidence="2">Zambia</strain>
    </source>
</reference>
<accession>A0A183Q400</accession>
<sequence length="136" mass="15098">MSRTSARQQRMREQTLNEECIVHEELGPRTSSECRSKGSKLIISSPTTTSHPCLNLLLSGSQASTQQIDDNVKLTSQYNRGFGAGALLASLNAANQQHQTEAYPKSSNQDKVDAHVTEDSINWRRSLRVPCQLDLK</sequence>
<organism evidence="1 2">
    <name type="scientific">Schistosoma mattheei</name>
    <dbReference type="NCBI Taxonomy" id="31246"/>
    <lineage>
        <taxon>Eukaryota</taxon>
        <taxon>Metazoa</taxon>
        <taxon>Spiralia</taxon>
        <taxon>Lophotrochozoa</taxon>
        <taxon>Platyhelminthes</taxon>
        <taxon>Trematoda</taxon>
        <taxon>Digenea</taxon>
        <taxon>Strigeidida</taxon>
        <taxon>Schistosomatoidea</taxon>
        <taxon>Schistosomatidae</taxon>
        <taxon>Schistosoma</taxon>
    </lineage>
</organism>